<accession>A0A101J187</accession>
<sequence>MERSAFTTFACLAERAARYPTVVRRSQMRKTMYLAATVPANRTLREAESLA</sequence>
<organism evidence="1 2">
    <name type="scientific">Methanoculleus marisnigri</name>
    <dbReference type="NCBI Taxonomy" id="2198"/>
    <lineage>
        <taxon>Archaea</taxon>
        <taxon>Methanobacteriati</taxon>
        <taxon>Methanobacteriota</taxon>
        <taxon>Stenosarchaea group</taxon>
        <taxon>Methanomicrobia</taxon>
        <taxon>Methanomicrobiales</taxon>
        <taxon>Methanomicrobiaceae</taxon>
        <taxon>Methanoculleus</taxon>
    </lineage>
</organism>
<dbReference type="EMBL" id="LGHE01000018">
    <property type="protein sequence ID" value="KUL04926.1"/>
    <property type="molecule type" value="Genomic_DNA"/>
</dbReference>
<comment type="caution">
    <text evidence="1">The sequence shown here is derived from an EMBL/GenBank/DDBJ whole genome shotgun (WGS) entry which is preliminary data.</text>
</comment>
<dbReference type="AlphaFoldDB" id="A0A101J187"/>
<name>A0A101J187_9EURY</name>
<dbReference type="PATRIC" id="fig|2198.3.peg.2188"/>
<evidence type="ECO:0000313" key="1">
    <source>
        <dbReference type="EMBL" id="KUL04926.1"/>
    </source>
</evidence>
<evidence type="ECO:0000313" key="2">
    <source>
        <dbReference type="Proteomes" id="UP000054598"/>
    </source>
</evidence>
<protein>
    <submittedName>
        <fullName evidence="1">Uncharacterized protein</fullName>
    </submittedName>
</protein>
<reference evidence="2" key="1">
    <citation type="journal article" date="2015" name="MBio">
        <title>Genome-Resolved Metagenomic Analysis Reveals Roles for Candidate Phyla and Other Microbial Community Members in Biogeochemical Transformations in Oil Reservoirs.</title>
        <authorList>
            <person name="Hu P."/>
            <person name="Tom L."/>
            <person name="Singh A."/>
            <person name="Thomas B.C."/>
            <person name="Baker B.J."/>
            <person name="Piceno Y.M."/>
            <person name="Andersen G.L."/>
            <person name="Banfield J.F."/>
        </authorList>
    </citation>
    <scope>NUCLEOTIDE SEQUENCE [LARGE SCALE GENOMIC DNA]</scope>
</reference>
<gene>
    <name evidence="1" type="ORF">XE10_0277</name>
</gene>
<dbReference type="Proteomes" id="UP000054598">
    <property type="component" value="Unassembled WGS sequence"/>
</dbReference>
<proteinExistence type="predicted"/>